<evidence type="ECO:0000256" key="1">
    <source>
        <dbReference type="ARBA" id="ARBA00004123"/>
    </source>
</evidence>
<protein>
    <submittedName>
        <fullName evidence="8">B3 domain-containing protein</fullName>
    </submittedName>
</protein>
<dbReference type="EMBL" id="JBEAFC010000003">
    <property type="protein sequence ID" value="KAL1565090.1"/>
    <property type="molecule type" value="Genomic_DNA"/>
</dbReference>
<evidence type="ECO:0000256" key="2">
    <source>
        <dbReference type="ARBA" id="ARBA00023015"/>
    </source>
</evidence>
<dbReference type="InterPro" id="IPR015300">
    <property type="entry name" value="DNA-bd_pseudobarrel_sf"/>
</dbReference>
<dbReference type="Proteomes" id="UP001567538">
    <property type="component" value="Unassembled WGS sequence"/>
</dbReference>
<keyword evidence="2" id="KW-0805">Transcription regulation</keyword>
<evidence type="ECO:0000313" key="9">
    <source>
        <dbReference type="Proteomes" id="UP001567538"/>
    </source>
</evidence>
<evidence type="ECO:0000259" key="7">
    <source>
        <dbReference type="PROSITE" id="PS50863"/>
    </source>
</evidence>
<dbReference type="SUPFAM" id="SSF101936">
    <property type="entry name" value="DNA-binding pseudobarrel domain"/>
    <property type="match status" value="1"/>
</dbReference>
<sequence>MAPEFCRLFYPAESSDELKIPNRFVSELENPLSRVCRIENEFGSVASVYFETGGDGHHFKYGWFHCARDNALRQGDFLMFNYEGNGLFAMRRYWARTRFPPFDLAEALDYYPSEEEPDHNPPSKESPSEGPSAST</sequence>
<feature type="domain" description="TF-B3" evidence="7">
    <location>
        <begin position="18"/>
        <end position="96"/>
    </location>
</feature>
<evidence type="ECO:0000256" key="3">
    <source>
        <dbReference type="ARBA" id="ARBA00023125"/>
    </source>
</evidence>
<name>A0ABD1I8N5_SALDI</name>
<dbReference type="PROSITE" id="PS50863">
    <property type="entry name" value="B3"/>
    <property type="match status" value="1"/>
</dbReference>
<accession>A0ABD1I8N5</accession>
<keyword evidence="9" id="KW-1185">Reference proteome</keyword>
<organism evidence="8 9">
    <name type="scientific">Salvia divinorum</name>
    <name type="common">Maria pastora</name>
    <name type="synonym">Diviner's sage</name>
    <dbReference type="NCBI Taxonomy" id="28513"/>
    <lineage>
        <taxon>Eukaryota</taxon>
        <taxon>Viridiplantae</taxon>
        <taxon>Streptophyta</taxon>
        <taxon>Embryophyta</taxon>
        <taxon>Tracheophyta</taxon>
        <taxon>Spermatophyta</taxon>
        <taxon>Magnoliopsida</taxon>
        <taxon>eudicotyledons</taxon>
        <taxon>Gunneridae</taxon>
        <taxon>Pentapetalae</taxon>
        <taxon>asterids</taxon>
        <taxon>lamiids</taxon>
        <taxon>Lamiales</taxon>
        <taxon>Lamiaceae</taxon>
        <taxon>Nepetoideae</taxon>
        <taxon>Mentheae</taxon>
        <taxon>Salviinae</taxon>
        <taxon>Salvia</taxon>
        <taxon>Salvia subgen. Calosphace</taxon>
    </lineage>
</organism>
<dbReference type="Pfam" id="PF02362">
    <property type="entry name" value="B3"/>
    <property type="match status" value="1"/>
</dbReference>
<dbReference type="AlphaFoldDB" id="A0ABD1I8N5"/>
<feature type="region of interest" description="Disordered" evidence="6">
    <location>
        <begin position="110"/>
        <end position="135"/>
    </location>
</feature>
<feature type="compositionally biased region" description="Low complexity" evidence="6">
    <location>
        <begin position="123"/>
        <end position="135"/>
    </location>
</feature>
<dbReference type="Gene3D" id="2.40.330.10">
    <property type="entry name" value="DNA-binding pseudobarrel domain"/>
    <property type="match status" value="1"/>
</dbReference>
<evidence type="ECO:0000313" key="8">
    <source>
        <dbReference type="EMBL" id="KAL1565090.1"/>
    </source>
</evidence>
<gene>
    <name evidence="8" type="ORF">AAHA92_07352</name>
</gene>
<keyword evidence="4" id="KW-0804">Transcription</keyword>
<comment type="subcellular location">
    <subcellularLocation>
        <location evidence="1">Nucleus</location>
    </subcellularLocation>
</comment>
<evidence type="ECO:0000256" key="5">
    <source>
        <dbReference type="ARBA" id="ARBA00023242"/>
    </source>
</evidence>
<reference evidence="8 9" key="1">
    <citation type="submission" date="2024-06" db="EMBL/GenBank/DDBJ databases">
        <title>A chromosome level genome sequence of Diviner's sage (Salvia divinorum).</title>
        <authorList>
            <person name="Ford S.A."/>
            <person name="Ro D.-K."/>
            <person name="Ness R.W."/>
            <person name="Phillips M.A."/>
        </authorList>
    </citation>
    <scope>NUCLEOTIDE SEQUENCE [LARGE SCALE GENOMIC DNA]</scope>
    <source>
        <strain evidence="8">SAF-2024a</strain>
        <tissue evidence="8">Leaf</tissue>
    </source>
</reference>
<comment type="caution">
    <text evidence="8">The sequence shown here is derived from an EMBL/GenBank/DDBJ whole genome shotgun (WGS) entry which is preliminary data.</text>
</comment>
<dbReference type="GO" id="GO:0003677">
    <property type="term" value="F:DNA binding"/>
    <property type="evidence" value="ECO:0007669"/>
    <property type="project" value="UniProtKB-KW"/>
</dbReference>
<evidence type="ECO:0000256" key="4">
    <source>
        <dbReference type="ARBA" id="ARBA00023163"/>
    </source>
</evidence>
<keyword evidence="5" id="KW-0539">Nucleus</keyword>
<dbReference type="GO" id="GO:0005634">
    <property type="term" value="C:nucleus"/>
    <property type="evidence" value="ECO:0007669"/>
    <property type="project" value="UniProtKB-SubCell"/>
</dbReference>
<keyword evidence="3" id="KW-0238">DNA-binding</keyword>
<evidence type="ECO:0000256" key="6">
    <source>
        <dbReference type="SAM" id="MobiDB-lite"/>
    </source>
</evidence>
<dbReference type="InterPro" id="IPR003340">
    <property type="entry name" value="B3_DNA-bd"/>
</dbReference>
<proteinExistence type="predicted"/>